<evidence type="ECO:0000313" key="6">
    <source>
        <dbReference type="EMBL" id="ETW83875.1"/>
    </source>
</evidence>
<keyword evidence="3" id="KW-0813">Transport</keyword>
<dbReference type="GO" id="GO:0005829">
    <property type="term" value="C:cytosol"/>
    <property type="evidence" value="ECO:0007669"/>
    <property type="project" value="TreeGrafter"/>
</dbReference>
<dbReference type="InterPro" id="IPR001494">
    <property type="entry name" value="Importin-beta_N"/>
</dbReference>
<dbReference type="InterPro" id="IPR011989">
    <property type="entry name" value="ARM-like"/>
</dbReference>
<keyword evidence="7" id="KW-1185">Reference proteome</keyword>
<dbReference type="PROSITE" id="PS50166">
    <property type="entry name" value="IMPORTIN_B_NT"/>
    <property type="match status" value="1"/>
</dbReference>
<dbReference type="SUPFAM" id="SSF48371">
    <property type="entry name" value="ARM repeat"/>
    <property type="match status" value="1"/>
</dbReference>
<dbReference type="GeneID" id="20675554"/>
<dbReference type="InterPro" id="IPR058669">
    <property type="entry name" value="TPR_IPO7/11-like"/>
</dbReference>
<evidence type="ECO:0000259" key="5">
    <source>
        <dbReference type="PROSITE" id="PS50166"/>
    </source>
</evidence>
<dbReference type="PANTHER" id="PTHR10997:SF7">
    <property type="entry name" value="IMPORTIN-11"/>
    <property type="match status" value="1"/>
</dbReference>
<proteinExistence type="inferred from homology"/>
<comment type="subcellular location">
    <subcellularLocation>
        <location evidence="1">Nucleus</location>
    </subcellularLocation>
</comment>
<evidence type="ECO:0000256" key="4">
    <source>
        <dbReference type="ARBA" id="ARBA00023242"/>
    </source>
</evidence>
<dbReference type="HOGENOM" id="CLU_003886_2_0_1"/>
<dbReference type="Pfam" id="PF25758">
    <property type="entry name" value="TPR_IPO11"/>
    <property type="match status" value="1"/>
</dbReference>
<dbReference type="InParanoid" id="W4KEY8"/>
<evidence type="ECO:0000313" key="7">
    <source>
        <dbReference type="Proteomes" id="UP000030671"/>
    </source>
</evidence>
<dbReference type="GO" id="GO:0005635">
    <property type="term" value="C:nuclear envelope"/>
    <property type="evidence" value="ECO:0007669"/>
    <property type="project" value="TreeGrafter"/>
</dbReference>
<organism evidence="6 7">
    <name type="scientific">Heterobasidion irregulare (strain TC 32-1)</name>
    <dbReference type="NCBI Taxonomy" id="747525"/>
    <lineage>
        <taxon>Eukaryota</taxon>
        <taxon>Fungi</taxon>
        <taxon>Dikarya</taxon>
        <taxon>Basidiomycota</taxon>
        <taxon>Agaricomycotina</taxon>
        <taxon>Agaricomycetes</taxon>
        <taxon>Russulales</taxon>
        <taxon>Bondarzewiaceae</taxon>
        <taxon>Heterobasidion</taxon>
        <taxon>Heterobasidion annosum species complex</taxon>
    </lineage>
</organism>
<dbReference type="STRING" id="747525.W4KEY8"/>
<dbReference type="GO" id="GO:0006606">
    <property type="term" value="P:protein import into nucleus"/>
    <property type="evidence" value="ECO:0007669"/>
    <property type="project" value="TreeGrafter"/>
</dbReference>
<dbReference type="PANTHER" id="PTHR10997">
    <property type="entry name" value="IMPORTIN-7, 8, 11"/>
    <property type="match status" value="1"/>
</dbReference>
<dbReference type="Gene3D" id="1.25.10.10">
    <property type="entry name" value="Leucine-rich Repeat Variant"/>
    <property type="match status" value="2"/>
</dbReference>
<feature type="domain" description="Importin N-terminal" evidence="5">
    <location>
        <begin position="34"/>
        <end position="104"/>
    </location>
</feature>
<evidence type="ECO:0000256" key="3">
    <source>
        <dbReference type="ARBA" id="ARBA00022448"/>
    </source>
</evidence>
<dbReference type="EMBL" id="KI925456">
    <property type="protein sequence ID" value="ETW83875.1"/>
    <property type="molecule type" value="Genomic_DNA"/>
</dbReference>
<dbReference type="KEGG" id="hir:HETIRDRAFT_443980"/>
<dbReference type="Proteomes" id="UP000030671">
    <property type="component" value="Unassembled WGS sequence"/>
</dbReference>
<dbReference type="SMART" id="SM00913">
    <property type="entry name" value="IBN_N"/>
    <property type="match status" value="1"/>
</dbReference>
<dbReference type="eggNOG" id="KOG1993">
    <property type="taxonomic scope" value="Eukaryota"/>
</dbReference>
<comment type="similarity">
    <text evidence="2">Belongs to the importin beta family.</text>
</comment>
<reference evidence="6 7" key="1">
    <citation type="journal article" date="2012" name="New Phytol.">
        <title>Insight into trade-off between wood decay and parasitism from the genome of a fungal forest pathogen.</title>
        <authorList>
            <person name="Olson A."/>
            <person name="Aerts A."/>
            <person name="Asiegbu F."/>
            <person name="Belbahri L."/>
            <person name="Bouzid O."/>
            <person name="Broberg A."/>
            <person name="Canback B."/>
            <person name="Coutinho P.M."/>
            <person name="Cullen D."/>
            <person name="Dalman K."/>
            <person name="Deflorio G."/>
            <person name="van Diepen L.T."/>
            <person name="Dunand C."/>
            <person name="Duplessis S."/>
            <person name="Durling M."/>
            <person name="Gonthier P."/>
            <person name="Grimwood J."/>
            <person name="Fossdal C.G."/>
            <person name="Hansson D."/>
            <person name="Henrissat B."/>
            <person name="Hietala A."/>
            <person name="Himmelstrand K."/>
            <person name="Hoffmeister D."/>
            <person name="Hogberg N."/>
            <person name="James T.Y."/>
            <person name="Karlsson M."/>
            <person name="Kohler A."/>
            <person name="Kues U."/>
            <person name="Lee Y.H."/>
            <person name="Lin Y.C."/>
            <person name="Lind M."/>
            <person name="Lindquist E."/>
            <person name="Lombard V."/>
            <person name="Lucas S."/>
            <person name="Lunden K."/>
            <person name="Morin E."/>
            <person name="Murat C."/>
            <person name="Park J."/>
            <person name="Raffaello T."/>
            <person name="Rouze P."/>
            <person name="Salamov A."/>
            <person name="Schmutz J."/>
            <person name="Solheim H."/>
            <person name="Stahlberg J."/>
            <person name="Velez H."/>
            <person name="de Vries R.P."/>
            <person name="Wiebenga A."/>
            <person name="Woodward S."/>
            <person name="Yakovlev I."/>
            <person name="Garbelotto M."/>
            <person name="Martin F."/>
            <person name="Grigoriev I.V."/>
            <person name="Stenlid J."/>
        </authorList>
    </citation>
    <scope>NUCLEOTIDE SEQUENCE [LARGE SCALE GENOMIC DNA]</scope>
    <source>
        <strain evidence="6 7">TC 32-1</strain>
    </source>
</reference>
<name>W4KEY8_HETIT</name>
<dbReference type="InterPro" id="IPR016024">
    <property type="entry name" value="ARM-type_fold"/>
</dbReference>
<dbReference type="RefSeq" id="XP_009543611.1">
    <property type="nucleotide sequence ID" value="XM_009545316.1"/>
</dbReference>
<dbReference type="GO" id="GO:0031267">
    <property type="term" value="F:small GTPase binding"/>
    <property type="evidence" value="ECO:0007669"/>
    <property type="project" value="InterPro"/>
</dbReference>
<dbReference type="OrthoDB" id="361693at2759"/>
<protein>
    <recommendedName>
        <fullName evidence="5">Importin N-terminal domain-containing protein</fullName>
    </recommendedName>
</protein>
<evidence type="ECO:0000256" key="1">
    <source>
        <dbReference type="ARBA" id="ARBA00004123"/>
    </source>
</evidence>
<sequence length="834" mass="93541">MSSKTAPLQNVSFQELYNVVCGAASQNPAEMRAASERLKELLEVSGTCNALQEIALQKTAPLQVRQLSLIQFKNLITNRWRSRKIIADDERPIIKTRCMNLLEEEDDLRTLRAFYAVIKEFSQMSFGSQAATMAELVERFHATLTNYYIKLSENFSLLDLASLGNERTTEDLMFMHIIFKCLANVAAWLRKSSQKTVYEKYELWVVQANASPSLIDDSPDAVYPIRFLVQGMVLFKDSLAQWVPVRKDGSENVTVPVNQALPKEFVDRAVTVLVTNFIPLKPSDLEGWMADPEEWVNSEEKENEQWVFQIRPCAERVLLTFANQYTQYVAPLLVDAFNAVVYGITFNQWLDVASSEVNSPNTDYLIVKRRIAWLIGKWVGDKCASPNDVRIWQILVHLLQDKGTGTEVVRLTAAAAVRDCVDALGFDPQMFSPFLGQTASEILQLIGEAETLERNTNGEDYLFKGSIMRVVAQLVSSAKEDSASLSVIVVPLLRESLSPSLISHLDEDALSLWSTALRNTNTIEGINGGPGLIDLVPLAISLLAGNLDLLGKITTILESYYLLGAGQVVQRHAADLFTAYRTAMDQAPIMNIKCLAVSLILLFQMAPPATYAEALHTSGLFSKFMTAIVEDDSDALILTHYITLMARIAIADQQMFLTLMAATATLRNTEETVLWEGLLDQWWRRFDNMYEPRTRKLSAMGIASLVSTGRREVLERLHSEIFNLWMDVLGEVKETLEKKQEESLNGQTTILTLYWDQPPPSFYSNTEDTPEFDRRKASYDNDPVRTTPLAGFLAARLQQAEAACGGPQVMQTEYLAKADPIVVKSITEEVFGRQ</sequence>
<dbReference type="AlphaFoldDB" id="W4KEY8"/>
<gene>
    <name evidence="6" type="ORF">HETIRDRAFT_443980</name>
</gene>
<dbReference type="FunCoup" id="W4KEY8">
    <property type="interactions" value="598"/>
</dbReference>
<dbReference type="Pfam" id="PF03810">
    <property type="entry name" value="IBN_N"/>
    <property type="match status" value="1"/>
</dbReference>
<evidence type="ECO:0000256" key="2">
    <source>
        <dbReference type="ARBA" id="ARBA00007991"/>
    </source>
</evidence>
<keyword evidence="4" id="KW-0539">Nucleus</keyword>
<accession>W4KEY8</accession>